<dbReference type="AlphaFoldDB" id="A0AAV4PLI5"/>
<feature type="non-terminal residue" evidence="1">
    <location>
        <position position="62"/>
    </location>
</feature>
<keyword evidence="2" id="KW-1185">Reference proteome</keyword>
<dbReference type="Proteomes" id="UP001054945">
    <property type="component" value="Unassembled WGS sequence"/>
</dbReference>
<evidence type="ECO:0000313" key="2">
    <source>
        <dbReference type="Proteomes" id="UP001054945"/>
    </source>
</evidence>
<protein>
    <submittedName>
        <fullName evidence="1">Uncharacterized protein</fullName>
    </submittedName>
</protein>
<name>A0AAV4PLI5_CAEEX</name>
<gene>
    <name evidence="1" type="ORF">CEXT_661431</name>
</gene>
<organism evidence="1 2">
    <name type="scientific">Caerostris extrusa</name>
    <name type="common">Bark spider</name>
    <name type="synonym">Caerostris bankana</name>
    <dbReference type="NCBI Taxonomy" id="172846"/>
    <lineage>
        <taxon>Eukaryota</taxon>
        <taxon>Metazoa</taxon>
        <taxon>Ecdysozoa</taxon>
        <taxon>Arthropoda</taxon>
        <taxon>Chelicerata</taxon>
        <taxon>Arachnida</taxon>
        <taxon>Araneae</taxon>
        <taxon>Araneomorphae</taxon>
        <taxon>Entelegynae</taxon>
        <taxon>Araneoidea</taxon>
        <taxon>Araneidae</taxon>
        <taxon>Caerostris</taxon>
    </lineage>
</organism>
<reference evidence="1 2" key="1">
    <citation type="submission" date="2021-06" db="EMBL/GenBank/DDBJ databases">
        <title>Caerostris extrusa draft genome.</title>
        <authorList>
            <person name="Kono N."/>
            <person name="Arakawa K."/>
        </authorList>
    </citation>
    <scope>NUCLEOTIDE SEQUENCE [LARGE SCALE GENOMIC DNA]</scope>
</reference>
<sequence length="62" mass="6812">MLVKTLFVESKQLTFCQPDVSLTGCLCLKEQINTRIPKSAKVVDWTANIADPTHRGARPGLA</sequence>
<dbReference type="EMBL" id="BPLR01004904">
    <property type="protein sequence ID" value="GIX98402.1"/>
    <property type="molecule type" value="Genomic_DNA"/>
</dbReference>
<accession>A0AAV4PLI5</accession>
<evidence type="ECO:0000313" key="1">
    <source>
        <dbReference type="EMBL" id="GIX98402.1"/>
    </source>
</evidence>
<proteinExistence type="predicted"/>
<comment type="caution">
    <text evidence="1">The sequence shown here is derived from an EMBL/GenBank/DDBJ whole genome shotgun (WGS) entry which is preliminary data.</text>
</comment>